<dbReference type="EMBL" id="CP080507">
    <property type="protein sequence ID" value="QYM78272.1"/>
    <property type="molecule type" value="Genomic_DNA"/>
</dbReference>
<dbReference type="GO" id="GO:0004308">
    <property type="term" value="F:exo-alpha-sialidase activity"/>
    <property type="evidence" value="ECO:0007669"/>
    <property type="project" value="UniProtKB-EC"/>
</dbReference>
<dbReference type="KEGG" id="ole:K0B96_13310"/>
<keyword evidence="3" id="KW-0326">Glycosidase</keyword>
<dbReference type="Gene3D" id="2.120.10.10">
    <property type="match status" value="1"/>
</dbReference>
<dbReference type="InterPro" id="IPR021647">
    <property type="entry name" value="CusF_Ec"/>
</dbReference>
<dbReference type="Proteomes" id="UP000825051">
    <property type="component" value="Chromosome"/>
</dbReference>
<dbReference type="RefSeq" id="WP_220161376.1">
    <property type="nucleotide sequence ID" value="NZ_CP080507.1"/>
</dbReference>
<dbReference type="InterPro" id="IPR036278">
    <property type="entry name" value="Sialidase_sf"/>
</dbReference>
<proteinExistence type="predicted"/>
<accession>A0A8F9TVC8</accession>
<protein>
    <submittedName>
        <fullName evidence="3">Exo-alpha-sialidase</fullName>
        <ecNumber evidence="3">3.2.1.18</ecNumber>
    </submittedName>
</protein>
<dbReference type="EC" id="3.2.1.18" evidence="3"/>
<sequence>MLRVVALVLCSTFLTASAAAADASLHLAALPAPGAPHASAPAFATSPDGAVYLSWLEPAGEAQAALRIARYDAATGQWTAPHTIATTRAFASDRTAPPQLAAANNGQLAAVWTTPPDAKNISAWVSRSSDAGTTWSAPEPLTTASATVEFPAVALSPQGRAFSAWLDGRAHPGGPTQLSIRPLATGATADAVDQRVCDCCAPALLAFPDGSALVAYRDRSSEEVRDIAVARFTDGEWSEPTPLNEDGWHLDGCPVDGPRLSAVGGHVAAIWFTAADHDPRVLTSFSPDAGERFTMPQRVELRRAVGRPDIVSLRDGTRVVSWIEAADPSEKRPATLYARRVSPQDELGEPVALAPANDVRALGFPRLALVKDYDQTPAQVVAVYGTDDGLAATLLTLPPLSALAGRAPCAPCDEAEAAAARGFALRGEVVSLTPARHTVLVKHDAIPGVMQAMTMEFTVDDATFRALAVGQTILGRIERRGRTWWLFAVKTIGAAQSS</sequence>
<dbReference type="InterPro" id="IPR042230">
    <property type="entry name" value="CusF_sf"/>
</dbReference>
<dbReference type="AlphaFoldDB" id="A0A8F9TVC8"/>
<dbReference type="CDD" id="cd15482">
    <property type="entry name" value="Sialidase_non-viral"/>
    <property type="match status" value="1"/>
</dbReference>
<dbReference type="SUPFAM" id="SSF50939">
    <property type="entry name" value="Sialidases"/>
    <property type="match status" value="1"/>
</dbReference>
<name>A0A8F9TVC8_9BACT</name>
<dbReference type="Gene3D" id="2.40.50.320">
    <property type="entry name" value="Copper binding periplasmic protein CusF"/>
    <property type="match status" value="1"/>
</dbReference>
<keyword evidence="1" id="KW-0732">Signal</keyword>
<feature type="signal peptide" evidence="1">
    <location>
        <begin position="1"/>
        <end position="20"/>
    </location>
</feature>
<evidence type="ECO:0000313" key="3">
    <source>
        <dbReference type="EMBL" id="QYM78272.1"/>
    </source>
</evidence>
<dbReference type="InterPro" id="IPR011040">
    <property type="entry name" value="Sialidase"/>
</dbReference>
<keyword evidence="3" id="KW-0378">Hydrolase</keyword>
<feature type="chain" id="PRO_5034586165" evidence="1">
    <location>
        <begin position="21"/>
        <end position="498"/>
    </location>
</feature>
<evidence type="ECO:0000256" key="1">
    <source>
        <dbReference type="SAM" id="SignalP"/>
    </source>
</evidence>
<evidence type="ECO:0000259" key="2">
    <source>
        <dbReference type="Pfam" id="PF13088"/>
    </source>
</evidence>
<reference evidence="3" key="1">
    <citation type="submission" date="2021-08" db="EMBL/GenBank/DDBJ databases">
        <title>Genome of a novel bacterium of the phylum Verrucomicrobia, Oleiharenicola sp. KSB-15.</title>
        <authorList>
            <person name="Chung J.-H."/>
            <person name="Ahn J.-H."/>
            <person name="Yoon Y."/>
            <person name="Kim D.-Y."/>
            <person name="An S.-H."/>
            <person name="Park I."/>
            <person name="Yeon J."/>
        </authorList>
    </citation>
    <scope>NUCLEOTIDE SEQUENCE</scope>
    <source>
        <strain evidence="3">KSB-15</strain>
    </source>
</reference>
<keyword evidence="4" id="KW-1185">Reference proteome</keyword>
<evidence type="ECO:0000313" key="4">
    <source>
        <dbReference type="Proteomes" id="UP000825051"/>
    </source>
</evidence>
<dbReference type="Pfam" id="PF11604">
    <property type="entry name" value="CusF_Ec"/>
    <property type="match status" value="1"/>
</dbReference>
<feature type="domain" description="Sialidase" evidence="2">
    <location>
        <begin position="65"/>
        <end position="244"/>
    </location>
</feature>
<dbReference type="Pfam" id="PF13088">
    <property type="entry name" value="BNR_2"/>
    <property type="match status" value="1"/>
</dbReference>
<gene>
    <name evidence="3" type="ORF">K0B96_13310</name>
</gene>
<organism evidence="3 4">
    <name type="scientific">Horticoccus luteus</name>
    <dbReference type="NCBI Taxonomy" id="2862869"/>
    <lineage>
        <taxon>Bacteria</taxon>
        <taxon>Pseudomonadati</taxon>
        <taxon>Verrucomicrobiota</taxon>
        <taxon>Opitutia</taxon>
        <taxon>Opitutales</taxon>
        <taxon>Opitutaceae</taxon>
        <taxon>Horticoccus</taxon>
    </lineage>
</organism>